<feature type="transmembrane region" description="Helical" evidence="1">
    <location>
        <begin position="331"/>
        <end position="351"/>
    </location>
</feature>
<feature type="transmembrane region" description="Helical" evidence="1">
    <location>
        <begin position="34"/>
        <end position="54"/>
    </location>
</feature>
<evidence type="ECO:0000256" key="1">
    <source>
        <dbReference type="SAM" id="Phobius"/>
    </source>
</evidence>
<gene>
    <name evidence="2" type="ORF">IRJ18_05635</name>
</gene>
<accession>A0ABR9XEM1</accession>
<name>A0ABR9XEM1_9SPHI</name>
<evidence type="ECO:0000313" key="2">
    <source>
        <dbReference type="EMBL" id="MBE9665834.1"/>
    </source>
</evidence>
<comment type="caution">
    <text evidence="2">The sequence shown here is derived from an EMBL/GenBank/DDBJ whole genome shotgun (WGS) entry which is preliminary data.</text>
</comment>
<sequence>MNENYQPLNHENGLSYIEVLSKIKNAWRYLLSKWFIILIASFIGGAGGFIYGYVKKPIFIAQLSFALQDDKSVGGFSGALSLASQFGIDLGGGGAGGEFSGDNLLELMKSRLIIEKTLLSPVYVDGKKETLIDLYINFNKFRDNWIGKPGLESIKFSPGADLDKFTLKQDSIIGVFHRNIIKNNLSVDKLDKKLSIVSIKVTSTNELFSKYFAEVLEKVVSDFYIQTKTTKSAKNVSILQYQVDSVRTLLNAAILGVASSTDANPNPNPLFQTLRVPSQRKSVDIQFNTVILTELVKNLAIAKMSLLQETPLIQVIDKPILPLERIKVSKLYSGIKGAFIAGFIISVILFIKKIK</sequence>
<dbReference type="RefSeq" id="WP_194105219.1">
    <property type="nucleotide sequence ID" value="NZ_JADFFM010000001.1"/>
</dbReference>
<dbReference type="PANTHER" id="PTHR32309">
    <property type="entry name" value="TYROSINE-PROTEIN KINASE"/>
    <property type="match status" value="1"/>
</dbReference>
<evidence type="ECO:0000313" key="3">
    <source>
        <dbReference type="Proteomes" id="UP000632774"/>
    </source>
</evidence>
<dbReference type="PANTHER" id="PTHR32309:SF31">
    <property type="entry name" value="CAPSULAR EXOPOLYSACCHARIDE FAMILY"/>
    <property type="match status" value="1"/>
</dbReference>
<keyword evidence="1" id="KW-0472">Membrane</keyword>
<dbReference type="EMBL" id="JADFFM010000001">
    <property type="protein sequence ID" value="MBE9665834.1"/>
    <property type="molecule type" value="Genomic_DNA"/>
</dbReference>
<protein>
    <submittedName>
        <fullName evidence="2">Lipopolysaccharide biosynthesis protein</fullName>
    </submittedName>
</protein>
<reference evidence="2 3" key="1">
    <citation type="submission" date="2020-10" db="EMBL/GenBank/DDBJ databases">
        <title>Mucilaginibacter mali sp. nov., isolated from rhizosphere soil of apple orchard.</title>
        <authorList>
            <person name="Lee J.-S."/>
            <person name="Kim H.S."/>
            <person name="Kim J.-S."/>
        </authorList>
    </citation>
    <scope>NUCLEOTIDE SEQUENCE [LARGE SCALE GENOMIC DNA]</scope>
    <source>
        <strain evidence="2 3">KCTC 23157</strain>
    </source>
</reference>
<dbReference type="InterPro" id="IPR050445">
    <property type="entry name" value="Bact_polysacc_biosynth/exp"/>
</dbReference>
<keyword evidence="1" id="KW-0812">Transmembrane</keyword>
<organism evidence="2 3">
    <name type="scientific">Mucilaginibacter boryungensis</name>
    <dbReference type="NCBI Taxonomy" id="768480"/>
    <lineage>
        <taxon>Bacteria</taxon>
        <taxon>Pseudomonadati</taxon>
        <taxon>Bacteroidota</taxon>
        <taxon>Sphingobacteriia</taxon>
        <taxon>Sphingobacteriales</taxon>
        <taxon>Sphingobacteriaceae</taxon>
        <taxon>Mucilaginibacter</taxon>
    </lineage>
</organism>
<keyword evidence="1" id="KW-1133">Transmembrane helix</keyword>
<dbReference type="Proteomes" id="UP000632774">
    <property type="component" value="Unassembled WGS sequence"/>
</dbReference>
<proteinExistence type="predicted"/>
<keyword evidence="3" id="KW-1185">Reference proteome</keyword>